<evidence type="ECO:0000256" key="6">
    <source>
        <dbReference type="PROSITE-ProRule" id="PRU00175"/>
    </source>
</evidence>
<dbReference type="InterPro" id="IPR013083">
    <property type="entry name" value="Znf_RING/FYVE/PHD"/>
</dbReference>
<dbReference type="CDD" id="cd16475">
    <property type="entry name" value="RING-H2_RNF121-like"/>
    <property type="match status" value="1"/>
</dbReference>
<dbReference type="InterPro" id="IPR001841">
    <property type="entry name" value="Znf_RING"/>
</dbReference>
<dbReference type="Gene3D" id="3.30.40.10">
    <property type="entry name" value="Zinc/RING finger domain, C3HC4 (zinc finger)"/>
    <property type="match status" value="1"/>
</dbReference>
<dbReference type="OrthoDB" id="8062037at2759"/>
<name>A0A9N9AUJ7_9GLOM</name>
<dbReference type="EMBL" id="CAJVPJ010000607">
    <property type="protein sequence ID" value="CAG8542171.1"/>
    <property type="molecule type" value="Genomic_DNA"/>
</dbReference>
<evidence type="ECO:0000256" key="2">
    <source>
        <dbReference type="ARBA" id="ARBA00022692"/>
    </source>
</evidence>
<dbReference type="GO" id="GO:0061630">
    <property type="term" value="F:ubiquitin protein ligase activity"/>
    <property type="evidence" value="ECO:0007669"/>
    <property type="project" value="TreeGrafter"/>
</dbReference>
<feature type="transmembrane region" description="Helical" evidence="7">
    <location>
        <begin position="239"/>
        <end position="260"/>
    </location>
</feature>
<comment type="caution">
    <text evidence="9">The sequence shown here is derived from an EMBL/GenBank/DDBJ whole genome shotgun (WGS) entry which is preliminary data.</text>
</comment>
<sequence>MVNTTDEETTVVAIPSTEGFTTYEHEVKPSSQEEFARMHSGHESQHSTMALILLVDTNVPVWYIFTVFEIPHDMDSLFCCEWLHIASCIEKALGSANSKFFEIVKIFYDGAAVADLGIMLLSYGLYFGVLSRDIVEICTDRMASALGYYTKDGLPSKGLKADICAICGGTASSVVGEEDEQVHQLSCRHLFHEECIRGWCLIGKKDICPYCKEKVDMKEFKTNPWDTQQQLYLSLLDGVRYLVVWQPIILVVVHLAYHMFGLE</sequence>
<keyword evidence="5 7" id="KW-0472">Membrane</keyword>
<keyword evidence="10" id="KW-1185">Reference proteome</keyword>
<dbReference type="SMART" id="SM00184">
    <property type="entry name" value="RING"/>
    <property type="match status" value="1"/>
</dbReference>
<keyword evidence="2 7" id="KW-0812">Transmembrane</keyword>
<evidence type="ECO:0000256" key="1">
    <source>
        <dbReference type="ARBA" id="ARBA00004141"/>
    </source>
</evidence>
<dbReference type="GO" id="GO:0000139">
    <property type="term" value="C:Golgi membrane"/>
    <property type="evidence" value="ECO:0007669"/>
    <property type="project" value="TreeGrafter"/>
</dbReference>
<dbReference type="GO" id="GO:0008270">
    <property type="term" value="F:zinc ion binding"/>
    <property type="evidence" value="ECO:0007669"/>
    <property type="project" value="UniProtKB-KW"/>
</dbReference>
<gene>
    <name evidence="9" type="ORF">POCULU_LOCUS4592</name>
</gene>
<dbReference type="GO" id="GO:0036503">
    <property type="term" value="P:ERAD pathway"/>
    <property type="evidence" value="ECO:0007669"/>
    <property type="project" value="TreeGrafter"/>
</dbReference>
<dbReference type="PANTHER" id="PTHR13407:SF0">
    <property type="entry name" value="FI05221P"/>
    <property type="match status" value="1"/>
</dbReference>
<dbReference type="AlphaFoldDB" id="A0A9N9AUJ7"/>
<dbReference type="Pfam" id="PF13639">
    <property type="entry name" value="zf-RING_2"/>
    <property type="match status" value="1"/>
</dbReference>
<dbReference type="SUPFAM" id="SSF57850">
    <property type="entry name" value="RING/U-box"/>
    <property type="match status" value="1"/>
</dbReference>
<keyword evidence="6" id="KW-0862">Zinc</keyword>
<comment type="subcellular location">
    <subcellularLocation>
        <location evidence="1">Membrane</location>
        <topology evidence="1">Multi-pass membrane protein</topology>
    </subcellularLocation>
</comment>
<evidence type="ECO:0000256" key="5">
    <source>
        <dbReference type="ARBA" id="ARBA00023136"/>
    </source>
</evidence>
<evidence type="ECO:0000256" key="3">
    <source>
        <dbReference type="ARBA" id="ARBA00022723"/>
    </source>
</evidence>
<reference evidence="9" key="1">
    <citation type="submission" date="2021-06" db="EMBL/GenBank/DDBJ databases">
        <authorList>
            <person name="Kallberg Y."/>
            <person name="Tangrot J."/>
            <person name="Rosling A."/>
        </authorList>
    </citation>
    <scope>NUCLEOTIDE SEQUENCE</scope>
    <source>
        <strain evidence="9">IA702</strain>
    </source>
</reference>
<evidence type="ECO:0000313" key="10">
    <source>
        <dbReference type="Proteomes" id="UP000789572"/>
    </source>
</evidence>
<keyword evidence="6" id="KW-0863">Zinc-finger</keyword>
<feature type="domain" description="RING-type" evidence="8">
    <location>
        <begin position="164"/>
        <end position="212"/>
    </location>
</feature>
<protein>
    <submittedName>
        <fullName evidence="9">10081_t:CDS:1</fullName>
    </submittedName>
</protein>
<dbReference type="Proteomes" id="UP000789572">
    <property type="component" value="Unassembled WGS sequence"/>
</dbReference>
<evidence type="ECO:0000313" key="9">
    <source>
        <dbReference type="EMBL" id="CAG8542171.1"/>
    </source>
</evidence>
<evidence type="ECO:0000256" key="7">
    <source>
        <dbReference type="SAM" id="Phobius"/>
    </source>
</evidence>
<dbReference type="PANTHER" id="PTHR13407">
    <property type="entry name" value="RNF121 PROTEIN"/>
    <property type="match status" value="1"/>
</dbReference>
<dbReference type="PROSITE" id="PS50089">
    <property type="entry name" value="ZF_RING_2"/>
    <property type="match status" value="1"/>
</dbReference>
<evidence type="ECO:0000256" key="4">
    <source>
        <dbReference type="ARBA" id="ARBA00022989"/>
    </source>
</evidence>
<organism evidence="9 10">
    <name type="scientific">Paraglomus occultum</name>
    <dbReference type="NCBI Taxonomy" id="144539"/>
    <lineage>
        <taxon>Eukaryota</taxon>
        <taxon>Fungi</taxon>
        <taxon>Fungi incertae sedis</taxon>
        <taxon>Mucoromycota</taxon>
        <taxon>Glomeromycotina</taxon>
        <taxon>Glomeromycetes</taxon>
        <taxon>Paraglomerales</taxon>
        <taxon>Paraglomeraceae</taxon>
        <taxon>Paraglomus</taxon>
    </lineage>
</organism>
<proteinExistence type="predicted"/>
<dbReference type="GO" id="GO:0005789">
    <property type="term" value="C:endoplasmic reticulum membrane"/>
    <property type="evidence" value="ECO:0007669"/>
    <property type="project" value="TreeGrafter"/>
</dbReference>
<dbReference type="InterPro" id="IPR040176">
    <property type="entry name" value="RNF121/RNF175"/>
</dbReference>
<keyword evidence="4 7" id="KW-1133">Transmembrane helix</keyword>
<evidence type="ECO:0000259" key="8">
    <source>
        <dbReference type="PROSITE" id="PS50089"/>
    </source>
</evidence>
<accession>A0A9N9AUJ7</accession>
<keyword evidence="3" id="KW-0479">Metal-binding</keyword>